<evidence type="ECO:0000313" key="2">
    <source>
        <dbReference type="EMBL" id="TQD85678.1"/>
    </source>
</evidence>
<gene>
    <name evidence="2" type="ORF">C1H46_028730</name>
</gene>
<dbReference type="EMBL" id="VIEB01000588">
    <property type="protein sequence ID" value="TQD85678.1"/>
    <property type="molecule type" value="Genomic_DNA"/>
</dbReference>
<feature type="region of interest" description="Disordered" evidence="1">
    <location>
        <begin position="38"/>
        <end position="60"/>
    </location>
</feature>
<evidence type="ECO:0000256" key="1">
    <source>
        <dbReference type="SAM" id="MobiDB-lite"/>
    </source>
</evidence>
<protein>
    <submittedName>
        <fullName evidence="2">Uncharacterized protein</fullName>
    </submittedName>
</protein>
<reference evidence="2 3" key="1">
    <citation type="journal article" date="2019" name="G3 (Bethesda)">
        <title>Sequencing of a Wild Apple (Malus baccata) Genome Unravels the Differences Between Cultivated and Wild Apple Species Regarding Disease Resistance and Cold Tolerance.</title>
        <authorList>
            <person name="Chen X."/>
        </authorList>
    </citation>
    <scope>NUCLEOTIDE SEQUENCE [LARGE SCALE GENOMIC DNA]</scope>
    <source>
        <strain evidence="3">cv. Shandingzi</strain>
        <tissue evidence="2">Leaves</tissue>
    </source>
</reference>
<dbReference type="AlphaFoldDB" id="A0A540LGS2"/>
<sequence>MKAQVLRRLEASLALISVYAFANHLCFRQESLTKTLQGTSSLQQGEREGNEWEQGRTWSK</sequence>
<dbReference type="Proteomes" id="UP000315295">
    <property type="component" value="Unassembled WGS sequence"/>
</dbReference>
<name>A0A540LGS2_MALBA</name>
<accession>A0A540LGS2</accession>
<comment type="caution">
    <text evidence="2">The sequence shown here is derived from an EMBL/GenBank/DDBJ whole genome shotgun (WGS) entry which is preliminary data.</text>
</comment>
<keyword evidence="3" id="KW-1185">Reference proteome</keyword>
<proteinExistence type="predicted"/>
<feature type="compositionally biased region" description="Basic and acidic residues" evidence="1">
    <location>
        <begin position="45"/>
        <end position="54"/>
    </location>
</feature>
<evidence type="ECO:0000313" key="3">
    <source>
        <dbReference type="Proteomes" id="UP000315295"/>
    </source>
</evidence>
<organism evidence="2 3">
    <name type="scientific">Malus baccata</name>
    <name type="common">Siberian crab apple</name>
    <name type="synonym">Pyrus baccata</name>
    <dbReference type="NCBI Taxonomy" id="106549"/>
    <lineage>
        <taxon>Eukaryota</taxon>
        <taxon>Viridiplantae</taxon>
        <taxon>Streptophyta</taxon>
        <taxon>Embryophyta</taxon>
        <taxon>Tracheophyta</taxon>
        <taxon>Spermatophyta</taxon>
        <taxon>Magnoliopsida</taxon>
        <taxon>eudicotyledons</taxon>
        <taxon>Gunneridae</taxon>
        <taxon>Pentapetalae</taxon>
        <taxon>rosids</taxon>
        <taxon>fabids</taxon>
        <taxon>Rosales</taxon>
        <taxon>Rosaceae</taxon>
        <taxon>Amygdaloideae</taxon>
        <taxon>Maleae</taxon>
        <taxon>Malus</taxon>
    </lineage>
</organism>